<dbReference type="Proteomes" id="UP001152658">
    <property type="component" value="Unassembled WGS sequence"/>
</dbReference>
<evidence type="ECO:0000313" key="1">
    <source>
        <dbReference type="EMBL" id="CAH8228710.1"/>
    </source>
</evidence>
<name>A0ABM9FQ89_9VIBR</name>
<reference evidence="1" key="1">
    <citation type="submission" date="2022-06" db="EMBL/GenBank/DDBJ databases">
        <authorList>
            <person name="Goudenege D."/>
            <person name="Le Roux F."/>
        </authorList>
    </citation>
    <scope>NUCLEOTIDE SEQUENCE</scope>
    <source>
        <strain evidence="1">12-063</strain>
    </source>
</reference>
<organism evidence="1 2">
    <name type="scientific">Vibrio aestuarianus</name>
    <dbReference type="NCBI Taxonomy" id="28171"/>
    <lineage>
        <taxon>Bacteria</taxon>
        <taxon>Pseudomonadati</taxon>
        <taxon>Pseudomonadota</taxon>
        <taxon>Gammaproteobacteria</taxon>
        <taxon>Vibrionales</taxon>
        <taxon>Vibrionaceae</taxon>
        <taxon>Vibrio</taxon>
    </lineage>
</organism>
<dbReference type="Gene3D" id="3.10.450.40">
    <property type="match status" value="1"/>
</dbReference>
<gene>
    <name evidence="1" type="ORF">VAE063_940477</name>
</gene>
<proteinExistence type="predicted"/>
<evidence type="ECO:0000313" key="2">
    <source>
        <dbReference type="Proteomes" id="UP001152658"/>
    </source>
</evidence>
<dbReference type="EMBL" id="CALYLK010000135">
    <property type="protein sequence ID" value="CAH8228710.1"/>
    <property type="molecule type" value="Genomic_DNA"/>
</dbReference>
<accession>A0ABM9FQ89</accession>
<comment type="caution">
    <text evidence="1">The sequence shown here is derived from an EMBL/GenBank/DDBJ whole genome shotgun (WGS) entry which is preliminary data.</text>
</comment>
<protein>
    <submittedName>
        <fullName evidence="1">Uncharacterized protein</fullName>
    </submittedName>
</protein>
<keyword evidence="2" id="KW-1185">Reference proteome</keyword>
<sequence length="104" mass="12210">MAKVTLHNKTFRSKKSANEHYMNLRDSITGAIEDGELFEELKELYIKYCDATKWNNEGRIIKNFIVGYEPRVFSGKYVQYKCYKVNFSNNETRPFSIQKALNAI</sequence>
<dbReference type="RefSeq" id="WP_047691208.1">
    <property type="nucleotide sequence ID" value="NZ_CALYLA010000019.1"/>
</dbReference>